<gene>
    <name evidence="1" type="ORF">NCTC10289_00940</name>
</gene>
<organism evidence="1 2">
    <name type="scientific">Corynebacterium minutissimum</name>
    <dbReference type="NCBI Taxonomy" id="38301"/>
    <lineage>
        <taxon>Bacteria</taxon>
        <taxon>Bacillati</taxon>
        <taxon>Actinomycetota</taxon>
        <taxon>Actinomycetes</taxon>
        <taxon>Mycobacteriales</taxon>
        <taxon>Corynebacteriaceae</taxon>
        <taxon>Corynebacterium</taxon>
    </lineage>
</organism>
<accession>A0A376CVW8</accession>
<name>A0A376CVW8_9CORY</name>
<proteinExistence type="predicted"/>
<dbReference type="AlphaFoldDB" id="A0A376CVW8"/>
<sequence length="60" mass="7053">MSKFEIPLDQAAKEFYEIEGRYLALCQLTRLPDGMRKRIRDAAAYVRHLAILTEKEAKKR</sequence>
<protein>
    <submittedName>
        <fullName evidence="1">Uncharacterized protein</fullName>
    </submittedName>
</protein>
<dbReference type="Proteomes" id="UP000254287">
    <property type="component" value="Unassembled WGS sequence"/>
</dbReference>
<evidence type="ECO:0000313" key="2">
    <source>
        <dbReference type="Proteomes" id="UP000254287"/>
    </source>
</evidence>
<dbReference type="EMBL" id="UFXP01000001">
    <property type="protein sequence ID" value="STC76343.1"/>
    <property type="molecule type" value="Genomic_DNA"/>
</dbReference>
<dbReference type="RefSeq" id="WP_115021531.1">
    <property type="nucleotide sequence ID" value="NZ_CP069533.1"/>
</dbReference>
<evidence type="ECO:0000313" key="1">
    <source>
        <dbReference type="EMBL" id="STC76343.1"/>
    </source>
</evidence>
<reference evidence="1 2" key="1">
    <citation type="submission" date="2018-06" db="EMBL/GenBank/DDBJ databases">
        <authorList>
            <consortium name="Pathogen Informatics"/>
            <person name="Doyle S."/>
        </authorList>
    </citation>
    <scope>NUCLEOTIDE SEQUENCE [LARGE SCALE GENOMIC DNA]</scope>
    <source>
        <strain evidence="1 2">NCTC10289</strain>
    </source>
</reference>